<reference evidence="7" key="1">
    <citation type="journal article" date="2020" name="Stud. Mycol.">
        <title>101 Dothideomycetes genomes: a test case for predicting lifestyles and emergence of pathogens.</title>
        <authorList>
            <person name="Haridas S."/>
            <person name="Albert R."/>
            <person name="Binder M."/>
            <person name="Bloem J."/>
            <person name="Labutti K."/>
            <person name="Salamov A."/>
            <person name="Andreopoulos B."/>
            <person name="Baker S."/>
            <person name="Barry K."/>
            <person name="Bills G."/>
            <person name="Bluhm B."/>
            <person name="Cannon C."/>
            <person name="Castanera R."/>
            <person name="Culley D."/>
            <person name="Daum C."/>
            <person name="Ezra D."/>
            <person name="Gonzalez J."/>
            <person name="Henrissat B."/>
            <person name="Kuo A."/>
            <person name="Liang C."/>
            <person name="Lipzen A."/>
            <person name="Lutzoni F."/>
            <person name="Magnuson J."/>
            <person name="Mondo S."/>
            <person name="Nolan M."/>
            <person name="Ohm R."/>
            <person name="Pangilinan J."/>
            <person name="Park H.-J."/>
            <person name="Ramirez L."/>
            <person name="Alfaro M."/>
            <person name="Sun H."/>
            <person name="Tritt A."/>
            <person name="Yoshinaga Y."/>
            <person name="Zwiers L.-H."/>
            <person name="Turgeon B."/>
            <person name="Goodwin S."/>
            <person name="Spatafora J."/>
            <person name="Crous P."/>
            <person name="Grigoriev I."/>
        </authorList>
    </citation>
    <scope>NUCLEOTIDE SEQUENCE</scope>
    <source>
        <strain evidence="7">ATCC 36951</strain>
    </source>
</reference>
<evidence type="ECO:0000256" key="3">
    <source>
        <dbReference type="ARBA" id="ARBA00022964"/>
    </source>
</evidence>
<feature type="domain" description="Lipoxygenase" evidence="6">
    <location>
        <begin position="203"/>
        <end position="599"/>
    </location>
</feature>
<dbReference type="RefSeq" id="XP_033663772.1">
    <property type="nucleotide sequence ID" value="XM_033818015.1"/>
</dbReference>
<organism evidence="7 8">
    <name type="scientific">Zasmidium cellare ATCC 36951</name>
    <dbReference type="NCBI Taxonomy" id="1080233"/>
    <lineage>
        <taxon>Eukaryota</taxon>
        <taxon>Fungi</taxon>
        <taxon>Dikarya</taxon>
        <taxon>Ascomycota</taxon>
        <taxon>Pezizomycotina</taxon>
        <taxon>Dothideomycetes</taxon>
        <taxon>Dothideomycetidae</taxon>
        <taxon>Mycosphaerellales</taxon>
        <taxon>Mycosphaerellaceae</taxon>
        <taxon>Zasmidium</taxon>
    </lineage>
</organism>
<evidence type="ECO:0000256" key="1">
    <source>
        <dbReference type="ARBA" id="ARBA00021175"/>
    </source>
</evidence>
<evidence type="ECO:0000313" key="8">
    <source>
        <dbReference type="Proteomes" id="UP000799537"/>
    </source>
</evidence>
<dbReference type="AlphaFoldDB" id="A0A6A6C7Q8"/>
<keyword evidence="8" id="KW-1185">Reference proteome</keyword>
<dbReference type="EMBL" id="ML993611">
    <property type="protein sequence ID" value="KAF2162883.1"/>
    <property type="molecule type" value="Genomic_DNA"/>
</dbReference>
<dbReference type="Proteomes" id="UP000799537">
    <property type="component" value="Unassembled WGS sequence"/>
</dbReference>
<name>A0A6A6C7Q8_ZASCE</name>
<evidence type="ECO:0000256" key="4">
    <source>
        <dbReference type="ARBA" id="ARBA00023002"/>
    </source>
</evidence>
<sequence>MRYSSGARALFAIFVLLKPPSNAHGLDATPRRVQGRTANELEPYSLPNKHTNASRAVAIANKRAAFQYGPGIDGGVSSPAGPLGQKYVATASNITNTESDAEGIITTSDNIGKYNGLANVRDYTLLYKDEWMASARPTGIDPGMLHNYTSDLLFSMSRLSFSPFAVRRLAPYETLPFNVDPSAVMSVTGQSLEEVHQSGKLFYADHRAQRQLNRTKLYAPACDAYFYIANASSEFLPLAIRSNGNISLVYTPMDSPDDWLLAKMMFEVNDFFFAQNDHLARSHWVSEVVYQAAIRTLSDSHPILGLLNRLMYGAFGIRPQAREILYDPGGTFDSFFGFGGATSITFARRLYADGSAGSYLDNYLHTNLRRRGLIDCNYGPALSSFPFYDDAHAIVEAIRTFTTSFVNAYYPDDGEVSEDSELQSWLVETNGPAGGVNFPTARDIVGRCSLVDLLVHFAYLVSANHHAINTNSLLSTAGVYPLHLQALYRPPPSVKGITNIVSYLPPLQQCLGFLNIESAFSRPLLANSNRSLLHMFDDGEFLNRTNNLTRAANAEFKAVMQLQSDKVKSRGFDENGLSQGMPFVWKTLDPAVAPWSLTI</sequence>
<keyword evidence="2" id="KW-0479">Metal-binding</keyword>
<dbReference type="InterPro" id="IPR013819">
    <property type="entry name" value="LipOase_C"/>
</dbReference>
<dbReference type="GeneID" id="54571287"/>
<evidence type="ECO:0000256" key="2">
    <source>
        <dbReference type="ARBA" id="ARBA00022723"/>
    </source>
</evidence>
<dbReference type="SUPFAM" id="SSF48484">
    <property type="entry name" value="Lipoxigenase"/>
    <property type="match status" value="1"/>
</dbReference>
<evidence type="ECO:0000313" key="7">
    <source>
        <dbReference type="EMBL" id="KAF2162883.1"/>
    </source>
</evidence>
<accession>A0A6A6C7Q8</accession>
<dbReference type="PROSITE" id="PS51393">
    <property type="entry name" value="LIPOXYGENASE_3"/>
    <property type="match status" value="1"/>
</dbReference>
<dbReference type="OrthoDB" id="407298at2759"/>
<dbReference type="GO" id="GO:0050584">
    <property type="term" value="F:linoleate 11-lipoxygenase activity"/>
    <property type="evidence" value="ECO:0007669"/>
    <property type="project" value="UniProtKB-ARBA"/>
</dbReference>
<protein>
    <recommendedName>
        <fullName evidence="1">Manganese lipoxygenase</fullName>
    </recommendedName>
</protein>
<dbReference type="Gene3D" id="1.20.245.10">
    <property type="entry name" value="Lipoxygenase-1, Domain 5"/>
    <property type="match status" value="1"/>
</dbReference>
<dbReference type="GO" id="GO:0034440">
    <property type="term" value="P:lipid oxidation"/>
    <property type="evidence" value="ECO:0007669"/>
    <property type="project" value="InterPro"/>
</dbReference>
<dbReference type="PANTHER" id="PTHR11771">
    <property type="entry name" value="LIPOXYGENASE"/>
    <property type="match status" value="1"/>
</dbReference>
<keyword evidence="4" id="KW-0560">Oxidoreductase</keyword>
<proteinExistence type="predicted"/>
<evidence type="ECO:0000256" key="5">
    <source>
        <dbReference type="SAM" id="SignalP"/>
    </source>
</evidence>
<dbReference type="Gene3D" id="3.10.450.60">
    <property type="match status" value="1"/>
</dbReference>
<dbReference type="GO" id="GO:0043651">
    <property type="term" value="P:linoleic acid metabolic process"/>
    <property type="evidence" value="ECO:0007669"/>
    <property type="project" value="UniProtKB-ARBA"/>
</dbReference>
<keyword evidence="3" id="KW-0223">Dioxygenase</keyword>
<dbReference type="InterPro" id="IPR036226">
    <property type="entry name" value="LipOase_C_sf"/>
</dbReference>
<feature type="chain" id="PRO_5025576220" description="Manganese lipoxygenase" evidence="5">
    <location>
        <begin position="26"/>
        <end position="599"/>
    </location>
</feature>
<feature type="signal peptide" evidence="5">
    <location>
        <begin position="1"/>
        <end position="25"/>
    </location>
</feature>
<gene>
    <name evidence="7" type="ORF">M409DRAFT_68852</name>
</gene>
<evidence type="ECO:0000259" key="6">
    <source>
        <dbReference type="PROSITE" id="PS51393"/>
    </source>
</evidence>
<dbReference type="Pfam" id="PF00305">
    <property type="entry name" value="Lipoxygenase"/>
    <property type="match status" value="1"/>
</dbReference>
<dbReference type="InterPro" id="IPR000907">
    <property type="entry name" value="LipOase"/>
</dbReference>
<dbReference type="GO" id="GO:0046872">
    <property type="term" value="F:metal ion binding"/>
    <property type="evidence" value="ECO:0007669"/>
    <property type="project" value="UniProtKB-KW"/>
</dbReference>
<keyword evidence="5" id="KW-0732">Signal</keyword>